<evidence type="ECO:0000256" key="1">
    <source>
        <dbReference type="SAM" id="Phobius"/>
    </source>
</evidence>
<dbReference type="InterPro" id="IPR025461">
    <property type="entry name" value="ABA4-like"/>
</dbReference>
<evidence type="ECO:0000313" key="2">
    <source>
        <dbReference type="EMBL" id="GAA4416801.1"/>
    </source>
</evidence>
<gene>
    <name evidence="2" type="ORF">GCM10023187_48600</name>
</gene>
<organism evidence="2 3">
    <name type="scientific">Nibrella viscosa</name>
    <dbReference type="NCBI Taxonomy" id="1084524"/>
    <lineage>
        <taxon>Bacteria</taxon>
        <taxon>Pseudomonadati</taxon>
        <taxon>Bacteroidota</taxon>
        <taxon>Cytophagia</taxon>
        <taxon>Cytophagales</taxon>
        <taxon>Spirosomataceae</taxon>
        <taxon>Nibrella</taxon>
    </lineage>
</organism>
<name>A0ABP8KUX0_9BACT</name>
<dbReference type="EMBL" id="BAABHB010000014">
    <property type="protein sequence ID" value="GAA4416801.1"/>
    <property type="molecule type" value="Genomic_DNA"/>
</dbReference>
<keyword evidence="1" id="KW-0812">Transmembrane</keyword>
<feature type="transmembrane region" description="Helical" evidence="1">
    <location>
        <begin position="74"/>
        <end position="96"/>
    </location>
</feature>
<keyword evidence="3" id="KW-1185">Reference proteome</keyword>
<evidence type="ECO:0000313" key="3">
    <source>
        <dbReference type="Proteomes" id="UP001500936"/>
    </source>
</evidence>
<sequence length="104" mass="11616">MLIPALLAVIYLSYVVTGAAALDFGSFSTLSGIKSLFNQENAVLVGWIHYLAFDLVAGCWMLRDGQQRTINHFLLIPCLLFCFMLGPTGLLLYLVIRFFRKPDA</sequence>
<proteinExistence type="predicted"/>
<keyword evidence="1" id="KW-0472">Membrane</keyword>
<protein>
    <recommendedName>
        <fullName evidence="4">DUF4281 domain-containing protein</fullName>
    </recommendedName>
</protein>
<dbReference type="Proteomes" id="UP001500936">
    <property type="component" value="Unassembled WGS sequence"/>
</dbReference>
<comment type="caution">
    <text evidence="2">The sequence shown here is derived from an EMBL/GenBank/DDBJ whole genome shotgun (WGS) entry which is preliminary data.</text>
</comment>
<keyword evidence="1" id="KW-1133">Transmembrane helix</keyword>
<accession>A0ABP8KUX0</accession>
<reference evidence="3" key="1">
    <citation type="journal article" date="2019" name="Int. J. Syst. Evol. Microbiol.">
        <title>The Global Catalogue of Microorganisms (GCM) 10K type strain sequencing project: providing services to taxonomists for standard genome sequencing and annotation.</title>
        <authorList>
            <consortium name="The Broad Institute Genomics Platform"/>
            <consortium name="The Broad Institute Genome Sequencing Center for Infectious Disease"/>
            <person name="Wu L."/>
            <person name="Ma J."/>
        </authorList>
    </citation>
    <scope>NUCLEOTIDE SEQUENCE [LARGE SCALE GENOMIC DNA]</scope>
    <source>
        <strain evidence="3">JCM 17925</strain>
    </source>
</reference>
<evidence type="ECO:0008006" key="4">
    <source>
        <dbReference type="Google" id="ProtNLM"/>
    </source>
</evidence>
<dbReference type="Pfam" id="PF14108">
    <property type="entry name" value="ABA4-like"/>
    <property type="match status" value="1"/>
</dbReference>
<feature type="transmembrane region" description="Helical" evidence="1">
    <location>
        <begin position="42"/>
        <end position="62"/>
    </location>
</feature>